<organism evidence="3 4">
    <name type="scientific">Cirrhinus mrigala</name>
    <name type="common">Mrigala</name>
    <dbReference type="NCBI Taxonomy" id="683832"/>
    <lineage>
        <taxon>Eukaryota</taxon>
        <taxon>Metazoa</taxon>
        <taxon>Chordata</taxon>
        <taxon>Craniata</taxon>
        <taxon>Vertebrata</taxon>
        <taxon>Euteleostomi</taxon>
        <taxon>Actinopterygii</taxon>
        <taxon>Neopterygii</taxon>
        <taxon>Teleostei</taxon>
        <taxon>Ostariophysi</taxon>
        <taxon>Cypriniformes</taxon>
        <taxon>Cyprinidae</taxon>
        <taxon>Labeoninae</taxon>
        <taxon>Labeonini</taxon>
        <taxon>Cirrhinus</taxon>
    </lineage>
</organism>
<evidence type="ECO:0000313" key="3">
    <source>
        <dbReference type="EMBL" id="KAL0191625.1"/>
    </source>
</evidence>
<dbReference type="PANTHER" id="PTHR14965">
    <property type="entry name" value="SI:CH73-248E21.1"/>
    <property type="match status" value="1"/>
</dbReference>
<evidence type="ECO:0000256" key="2">
    <source>
        <dbReference type="SAM" id="MobiDB-lite"/>
    </source>
</evidence>
<keyword evidence="1" id="KW-0053">Apoptosis</keyword>
<name>A0ABD0QZG7_CIRMR</name>
<feature type="region of interest" description="Disordered" evidence="2">
    <location>
        <begin position="92"/>
        <end position="111"/>
    </location>
</feature>
<gene>
    <name evidence="3" type="ORF">M9458_014323</name>
</gene>
<dbReference type="GO" id="GO:0006915">
    <property type="term" value="P:apoptotic process"/>
    <property type="evidence" value="ECO:0007669"/>
    <property type="project" value="UniProtKB-KW"/>
</dbReference>
<comment type="caution">
    <text evidence="3">The sequence shown here is derived from an EMBL/GenBank/DDBJ whole genome shotgun (WGS) entry which is preliminary data.</text>
</comment>
<dbReference type="PANTHER" id="PTHR14965:SF9">
    <property type="entry name" value="APOPTOSIS FACILITATOR BCL-2-LIKE PROTEIN 14"/>
    <property type="match status" value="1"/>
</dbReference>
<dbReference type="AlphaFoldDB" id="A0ABD0QZG7"/>
<sequence>MIKNNTVITFLDGITYGLFQQMADQYVQSEVPNKKTQLPVVAPELVKFAFTLDFTARVANLHRQATGQIMGFGNQYLQDRFTHMSDSHPHFSGINLEDQRKQNSEQEFISL</sequence>
<dbReference type="Proteomes" id="UP001529510">
    <property type="component" value="Unassembled WGS sequence"/>
</dbReference>
<dbReference type="EMBL" id="JAMKFB020000006">
    <property type="protein sequence ID" value="KAL0191625.1"/>
    <property type="molecule type" value="Genomic_DNA"/>
</dbReference>
<proteinExistence type="predicted"/>
<keyword evidence="4" id="KW-1185">Reference proteome</keyword>
<accession>A0ABD0QZG7</accession>
<evidence type="ECO:0000256" key="1">
    <source>
        <dbReference type="ARBA" id="ARBA00022703"/>
    </source>
</evidence>
<reference evidence="3 4" key="1">
    <citation type="submission" date="2024-05" db="EMBL/GenBank/DDBJ databases">
        <title>Genome sequencing and assembly of Indian major carp, Cirrhinus mrigala (Hamilton, 1822).</title>
        <authorList>
            <person name="Mohindra V."/>
            <person name="Chowdhury L.M."/>
            <person name="Lal K."/>
            <person name="Jena J.K."/>
        </authorList>
    </citation>
    <scope>NUCLEOTIDE SEQUENCE [LARGE SCALE GENOMIC DNA]</scope>
    <source>
        <strain evidence="3">CM1030</strain>
        <tissue evidence="3">Blood</tissue>
    </source>
</reference>
<evidence type="ECO:0000313" key="4">
    <source>
        <dbReference type="Proteomes" id="UP001529510"/>
    </source>
</evidence>
<protein>
    <submittedName>
        <fullName evidence="3">Uncharacterized protein</fullName>
    </submittedName>
</protein>